<evidence type="ECO:0000313" key="6">
    <source>
        <dbReference type="EMBL" id="RUO48830.1"/>
    </source>
</evidence>
<dbReference type="Pfam" id="PF00990">
    <property type="entry name" value="GGDEF"/>
    <property type="match status" value="1"/>
</dbReference>
<feature type="transmembrane region" description="Helical" evidence="4">
    <location>
        <begin position="756"/>
        <end position="775"/>
    </location>
</feature>
<keyword evidence="4" id="KW-0812">Transmembrane</keyword>
<dbReference type="Pfam" id="PF07494">
    <property type="entry name" value="Reg_prop"/>
    <property type="match status" value="3"/>
</dbReference>
<dbReference type="InterPro" id="IPR050469">
    <property type="entry name" value="Diguanylate_Cyclase"/>
</dbReference>
<comment type="cofactor">
    <cofactor evidence="1">
        <name>Mg(2+)</name>
        <dbReference type="ChEBI" id="CHEBI:18420"/>
    </cofactor>
</comment>
<dbReference type="InterPro" id="IPR015943">
    <property type="entry name" value="WD40/YVTN_repeat-like_dom_sf"/>
</dbReference>
<dbReference type="SMART" id="SM00267">
    <property type="entry name" value="GGDEF"/>
    <property type="match status" value="1"/>
</dbReference>
<dbReference type="SUPFAM" id="SSF55073">
    <property type="entry name" value="Nucleotide cyclase"/>
    <property type="match status" value="1"/>
</dbReference>
<dbReference type="InterPro" id="IPR000160">
    <property type="entry name" value="GGDEF_dom"/>
</dbReference>
<feature type="domain" description="GGDEF" evidence="5">
    <location>
        <begin position="830"/>
        <end position="962"/>
    </location>
</feature>
<evidence type="ECO:0000256" key="2">
    <source>
        <dbReference type="ARBA" id="ARBA00012528"/>
    </source>
</evidence>
<evidence type="ECO:0000256" key="3">
    <source>
        <dbReference type="ARBA" id="ARBA00034247"/>
    </source>
</evidence>
<organism evidence="6 7">
    <name type="scientific">Pseudidiomarina aquimaris</name>
    <dbReference type="NCBI Taxonomy" id="641841"/>
    <lineage>
        <taxon>Bacteria</taxon>
        <taxon>Pseudomonadati</taxon>
        <taxon>Pseudomonadota</taxon>
        <taxon>Gammaproteobacteria</taxon>
        <taxon>Alteromonadales</taxon>
        <taxon>Idiomarinaceae</taxon>
        <taxon>Pseudidiomarina</taxon>
    </lineage>
</organism>
<evidence type="ECO:0000256" key="1">
    <source>
        <dbReference type="ARBA" id="ARBA00001946"/>
    </source>
</evidence>
<dbReference type="FunFam" id="3.30.70.270:FF:000001">
    <property type="entry name" value="Diguanylate cyclase domain protein"/>
    <property type="match status" value="1"/>
</dbReference>
<evidence type="ECO:0000313" key="7">
    <source>
        <dbReference type="Proteomes" id="UP000286678"/>
    </source>
</evidence>
<keyword evidence="7" id="KW-1185">Reference proteome</keyword>
<dbReference type="Proteomes" id="UP000286678">
    <property type="component" value="Unassembled WGS sequence"/>
</dbReference>
<dbReference type="OrthoDB" id="9772100at2"/>
<dbReference type="EMBL" id="PIPT01000003">
    <property type="protein sequence ID" value="RUO48830.1"/>
    <property type="molecule type" value="Genomic_DNA"/>
</dbReference>
<dbReference type="RefSeq" id="WP_126833461.1">
    <property type="nucleotide sequence ID" value="NZ_PIPT01000003.1"/>
</dbReference>
<dbReference type="Gene3D" id="2.130.10.10">
    <property type="entry name" value="YVTN repeat-like/Quinoprotein amine dehydrogenase"/>
    <property type="match status" value="4"/>
</dbReference>
<dbReference type="Pfam" id="PF07495">
    <property type="entry name" value="Y_Y_Y"/>
    <property type="match status" value="1"/>
</dbReference>
<dbReference type="Gene3D" id="2.60.40.10">
    <property type="entry name" value="Immunoglobulins"/>
    <property type="match status" value="1"/>
</dbReference>
<comment type="caution">
    <text evidence="6">The sequence shown here is derived from an EMBL/GenBank/DDBJ whole genome shotgun (WGS) entry which is preliminary data.</text>
</comment>
<reference evidence="7" key="1">
    <citation type="journal article" date="2018" name="Front. Microbiol.">
        <title>Genome-Based Analysis Reveals the Taxonomy and Diversity of the Family Idiomarinaceae.</title>
        <authorList>
            <person name="Liu Y."/>
            <person name="Lai Q."/>
            <person name="Shao Z."/>
        </authorList>
    </citation>
    <scope>NUCLEOTIDE SEQUENCE [LARGE SCALE GENOMIC DNA]</scope>
    <source>
        <strain evidence="7">SW15</strain>
    </source>
</reference>
<dbReference type="InterPro" id="IPR011123">
    <property type="entry name" value="Y_Y_Y"/>
</dbReference>
<name>A0A432XJF0_9GAMM</name>
<dbReference type="SUPFAM" id="SSF63829">
    <property type="entry name" value="Calcium-dependent phosphotriesterase"/>
    <property type="match status" value="2"/>
</dbReference>
<proteinExistence type="predicted"/>
<gene>
    <name evidence="6" type="ORF">CWE21_05605</name>
</gene>
<dbReference type="PROSITE" id="PS50887">
    <property type="entry name" value="GGDEF"/>
    <property type="match status" value="1"/>
</dbReference>
<evidence type="ECO:0000256" key="4">
    <source>
        <dbReference type="SAM" id="Phobius"/>
    </source>
</evidence>
<dbReference type="PANTHER" id="PTHR45138">
    <property type="entry name" value="REGULATORY COMPONENTS OF SENSORY TRANSDUCTION SYSTEM"/>
    <property type="match status" value="1"/>
</dbReference>
<dbReference type="InterPro" id="IPR011110">
    <property type="entry name" value="Reg_prop"/>
</dbReference>
<dbReference type="Gene3D" id="3.30.70.270">
    <property type="match status" value="1"/>
</dbReference>
<keyword evidence="4" id="KW-0472">Membrane</keyword>
<dbReference type="InterPro" id="IPR013783">
    <property type="entry name" value="Ig-like_fold"/>
</dbReference>
<dbReference type="InterPro" id="IPR043128">
    <property type="entry name" value="Rev_trsase/Diguanyl_cyclase"/>
</dbReference>
<keyword evidence="4" id="KW-1133">Transmembrane helix</keyword>
<evidence type="ECO:0000259" key="5">
    <source>
        <dbReference type="PROSITE" id="PS50887"/>
    </source>
</evidence>
<protein>
    <recommendedName>
        <fullName evidence="2">diguanylate cyclase</fullName>
        <ecNumber evidence="2">2.7.7.65</ecNumber>
    </recommendedName>
</protein>
<dbReference type="InterPro" id="IPR029787">
    <property type="entry name" value="Nucleotide_cyclase"/>
</dbReference>
<dbReference type="CDD" id="cd01949">
    <property type="entry name" value="GGDEF"/>
    <property type="match status" value="1"/>
</dbReference>
<dbReference type="PANTHER" id="PTHR45138:SF9">
    <property type="entry name" value="DIGUANYLATE CYCLASE DGCM-RELATED"/>
    <property type="match status" value="1"/>
</dbReference>
<sequence length="964" mass="107645">MPIPRRLLTVFFLPVLLLVSAVSVAQELRPLSDRAMRVWDTRHGLPHNSINHISQDQQGYLWIATWQGPVRFNGRKFEVFNDETQLPDPGALFVAENPYNNTVVATGARGGVSHFQPAPAGGEWQAQPRVFDRVDFALFATPRCTWYATVTTGVVRECAGERTQFTVTEGLPSNSILSLAKDANGRIWAATDRGPAYFDSEQQTFHTVEGLPSGYNFGIINDATAKTLWLSIDTRVYQLDIDDLSYQLWPVTYPSTVTELYQAPNGDIWVGTHEHGLTRLDSQQPIMTSVANGLPNNHILSIFVDRENTLWVGTHRGLTQFREAPFHSHRKEDGLGYDYVRALYQLHDNTVLVGGLGGIKRIVNEAILPFETSSSVANESILTIAQSSDGLLYIGTFTNGLYVLRDGEQIAHYNENNGFPGNDIRSVLLADDGYLYAATSRGVLRSQRLGNGELSPPDYIGTAQGLPDEIIYAIQQSLTGDIWIGSMRGLSVLTENGVQRIDLSDTTDAEFMFGFHESDQHLYVASDRGLILFNKQTEQWQVFDEDNGLPFVKFFDVTRDQQGNLWLATGRGLYFINAEDFERAIYDADPATPLDFSFYESFHGLASSQINTGGPPMLVDSAGELWFATSQGVGHYLPSNVNSLANNPPRPVIERVYADNVAIKPDIYLDAGTGRVEFSFAGLGFHHPESINYRVQLSGYDDTWVVARAGQLSVAYTELPPGAYIFQVQTAYPNGQWSDSATFAFHKLPTLWQRPVTWFALALISVFLVIAIIRLRSYRLKRSKERLQDLVREQTKSLEQLANQDSLTLLANRRAFDEFLREKVARTTGDELGLILLDLDYFKEVNDRYLHTTGDKVLKRVAQIITATARESDMVARWGGEEFAILLSKTDAQQLIAICERMRCALEQADLHNLVSDLTVTGSFGAALHQPNETAASLLRRADKALYKAKSLGRNRTEIAPRTE</sequence>
<dbReference type="GO" id="GO:0052621">
    <property type="term" value="F:diguanylate cyclase activity"/>
    <property type="evidence" value="ECO:0007669"/>
    <property type="project" value="UniProtKB-EC"/>
</dbReference>
<comment type="catalytic activity">
    <reaction evidence="3">
        <text>2 GTP = 3',3'-c-di-GMP + 2 diphosphate</text>
        <dbReference type="Rhea" id="RHEA:24898"/>
        <dbReference type="ChEBI" id="CHEBI:33019"/>
        <dbReference type="ChEBI" id="CHEBI:37565"/>
        <dbReference type="ChEBI" id="CHEBI:58805"/>
        <dbReference type="EC" id="2.7.7.65"/>
    </reaction>
</comment>
<accession>A0A432XJF0</accession>
<dbReference type="AlphaFoldDB" id="A0A432XJF0"/>
<dbReference type="NCBIfam" id="TIGR00254">
    <property type="entry name" value="GGDEF"/>
    <property type="match status" value="1"/>
</dbReference>
<dbReference type="EC" id="2.7.7.65" evidence="2"/>